<gene>
    <name evidence="1" type="ORF">BIW11_02962</name>
</gene>
<dbReference type="PROSITE" id="PS51257">
    <property type="entry name" value="PROKAR_LIPOPROTEIN"/>
    <property type="match status" value="1"/>
</dbReference>
<name>A0A1V9XUB9_9ACAR</name>
<dbReference type="Gene3D" id="3.40.50.1440">
    <property type="entry name" value="Tubulin/FtsZ, GTPase domain"/>
    <property type="match status" value="1"/>
</dbReference>
<keyword evidence="2" id="KW-1185">Reference proteome</keyword>
<dbReference type="OrthoDB" id="1662883at2759"/>
<dbReference type="PROSITE" id="PS00228">
    <property type="entry name" value="TUBULIN_B_AUTOREG"/>
    <property type="match status" value="1"/>
</dbReference>
<dbReference type="EMBL" id="MNPL01003940">
    <property type="protein sequence ID" value="OQR77097.1"/>
    <property type="molecule type" value="Genomic_DNA"/>
</dbReference>
<dbReference type="InterPro" id="IPR036525">
    <property type="entry name" value="Tubulin/FtsZ_GTPase_sf"/>
</dbReference>
<dbReference type="STRING" id="418985.A0A1V9XUB9"/>
<sequence length="64" mass="7197">MREIMNIHIGQAGVQMGAACWELYCLDHSINPDGTLSLECTIRIRSHEEADTYPEPALLILSLR</sequence>
<dbReference type="InParanoid" id="A0A1V9XUB9"/>
<reference evidence="1 2" key="1">
    <citation type="journal article" date="2017" name="Gigascience">
        <title>Draft genome of the honey bee ectoparasitic mite, Tropilaelaps mercedesae, is shaped by the parasitic life history.</title>
        <authorList>
            <person name="Dong X."/>
            <person name="Armstrong S.D."/>
            <person name="Xia D."/>
            <person name="Makepeace B.L."/>
            <person name="Darby A.C."/>
            <person name="Kadowaki T."/>
        </authorList>
    </citation>
    <scope>NUCLEOTIDE SEQUENCE [LARGE SCALE GENOMIC DNA]</scope>
    <source>
        <strain evidence="1">Wuxi-XJTLU</strain>
    </source>
</reference>
<dbReference type="Proteomes" id="UP000192247">
    <property type="component" value="Unassembled WGS sequence"/>
</dbReference>
<evidence type="ECO:0000313" key="1">
    <source>
        <dbReference type="EMBL" id="OQR77097.1"/>
    </source>
</evidence>
<dbReference type="InterPro" id="IPR013838">
    <property type="entry name" value="Beta-tubulin_BS"/>
</dbReference>
<accession>A0A1V9XUB9</accession>
<dbReference type="SUPFAM" id="SSF52490">
    <property type="entry name" value="Tubulin nucleotide-binding domain-like"/>
    <property type="match status" value="1"/>
</dbReference>
<organism evidence="1 2">
    <name type="scientific">Tropilaelaps mercedesae</name>
    <dbReference type="NCBI Taxonomy" id="418985"/>
    <lineage>
        <taxon>Eukaryota</taxon>
        <taxon>Metazoa</taxon>
        <taxon>Ecdysozoa</taxon>
        <taxon>Arthropoda</taxon>
        <taxon>Chelicerata</taxon>
        <taxon>Arachnida</taxon>
        <taxon>Acari</taxon>
        <taxon>Parasitiformes</taxon>
        <taxon>Mesostigmata</taxon>
        <taxon>Gamasina</taxon>
        <taxon>Dermanyssoidea</taxon>
        <taxon>Laelapidae</taxon>
        <taxon>Tropilaelaps</taxon>
    </lineage>
</organism>
<dbReference type="AlphaFoldDB" id="A0A1V9XUB9"/>
<protein>
    <submittedName>
        <fullName evidence="1">Tubulin alpha-1C chain-like</fullName>
    </submittedName>
</protein>
<evidence type="ECO:0000313" key="2">
    <source>
        <dbReference type="Proteomes" id="UP000192247"/>
    </source>
</evidence>
<proteinExistence type="predicted"/>
<comment type="caution">
    <text evidence="1">The sequence shown here is derived from an EMBL/GenBank/DDBJ whole genome shotgun (WGS) entry which is preliminary data.</text>
</comment>